<evidence type="ECO:0000313" key="1">
    <source>
        <dbReference type="EMBL" id="GEN33228.1"/>
    </source>
</evidence>
<evidence type="ECO:0000313" key="2">
    <source>
        <dbReference type="Proteomes" id="UP000321157"/>
    </source>
</evidence>
<reference evidence="1 2" key="1">
    <citation type="submission" date="2019-07" db="EMBL/GenBank/DDBJ databases">
        <title>Whole genome shotgun sequence of Aneurinibacillus danicus NBRC 102444.</title>
        <authorList>
            <person name="Hosoyama A."/>
            <person name="Uohara A."/>
            <person name="Ohji S."/>
            <person name="Ichikawa N."/>
        </authorList>
    </citation>
    <scope>NUCLEOTIDE SEQUENCE [LARGE SCALE GENOMIC DNA]</scope>
    <source>
        <strain evidence="1 2">NBRC 102444</strain>
    </source>
</reference>
<organism evidence="1 2">
    <name type="scientific">Aneurinibacillus danicus</name>
    <dbReference type="NCBI Taxonomy" id="267746"/>
    <lineage>
        <taxon>Bacteria</taxon>
        <taxon>Bacillati</taxon>
        <taxon>Bacillota</taxon>
        <taxon>Bacilli</taxon>
        <taxon>Bacillales</taxon>
        <taxon>Paenibacillaceae</taxon>
        <taxon>Aneurinibacillus group</taxon>
        <taxon>Aneurinibacillus</taxon>
    </lineage>
</organism>
<dbReference type="Pfam" id="PF14006">
    <property type="entry name" value="YqzL"/>
    <property type="match status" value="1"/>
</dbReference>
<dbReference type="RefSeq" id="WP_246147207.1">
    <property type="nucleotide sequence ID" value="NZ_BJXX01000031.1"/>
</dbReference>
<dbReference type="EMBL" id="BJXX01000031">
    <property type="protein sequence ID" value="GEN33228.1"/>
    <property type="molecule type" value="Genomic_DNA"/>
</dbReference>
<sequence length="50" mass="5965">MMKDFFWHYFAQTGSIDAYLLYTEDEDALFLDDMIEPKDGIVAEEHSRMK</sequence>
<dbReference type="AlphaFoldDB" id="A0A511V5M8"/>
<accession>A0A511V5M8</accession>
<keyword evidence="2" id="KW-1185">Reference proteome</keyword>
<protein>
    <recommendedName>
        <fullName evidence="3">YqzL family protein</fullName>
    </recommendedName>
</protein>
<comment type="caution">
    <text evidence="1">The sequence shown here is derived from an EMBL/GenBank/DDBJ whole genome shotgun (WGS) entry which is preliminary data.</text>
</comment>
<dbReference type="InterPro" id="IPR025617">
    <property type="entry name" value="YqzL"/>
</dbReference>
<proteinExistence type="predicted"/>
<dbReference type="Proteomes" id="UP000321157">
    <property type="component" value="Unassembled WGS sequence"/>
</dbReference>
<gene>
    <name evidence="1" type="ORF">ADA01nite_06880</name>
</gene>
<evidence type="ECO:0008006" key="3">
    <source>
        <dbReference type="Google" id="ProtNLM"/>
    </source>
</evidence>
<name>A0A511V5M8_9BACL</name>